<evidence type="ECO:0000313" key="1">
    <source>
        <dbReference type="EMBL" id="SEB28994.1"/>
    </source>
</evidence>
<gene>
    <name evidence="1" type="ORF">SAMN04489745_0034</name>
    <name evidence="2" type="ORF">SAMN04489745_3111</name>
</gene>
<dbReference type="RefSeq" id="WP_066217379.1">
    <property type="nucleotide sequence ID" value="NZ_FNSN01000001.1"/>
</dbReference>
<keyword evidence="3" id="KW-1185">Reference proteome</keyword>
<proteinExistence type="predicted"/>
<name>A0A1H4I4I3_9MICC</name>
<reference evidence="1 3" key="1">
    <citation type="submission" date="2016-10" db="EMBL/GenBank/DDBJ databases">
        <authorList>
            <person name="de Groot N.N."/>
        </authorList>
    </citation>
    <scope>NUCLEOTIDE SEQUENCE [LARGE SCALE GENOMIC DNA]</scope>
    <source>
        <strain evidence="1 3">DSM 10495</strain>
    </source>
</reference>
<dbReference type="EMBL" id="FNSN01000003">
    <property type="protein sequence ID" value="SEC53325.1"/>
    <property type="molecule type" value="Genomic_DNA"/>
</dbReference>
<dbReference type="Proteomes" id="UP000182652">
    <property type="component" value="Unassembled WGS sequence"/>
</dbReference>
<protein>
    <submittedName>
        <fullName evidence="1">Uncharacterized protein</fullName>
    </submittedName>
</protein>
<evidence type="ECO:0000313" key="2">
    <source>
        <dbReference type="EMBL" id="SEC53325.1"/>
    </source>
</evidence>
<accession>A0A1H4I4I3</accession>
<dbReference type="EMBL" id="FNSN01000001">
    <property type="protein sequence ID" value="SEB28994.1"/>
    <property type="molecule type" value="Genomic_DNA"/>
</dbReference>
<evidence type="ECO:0000313" key="3">
    <source>
        <dbReference type="Proteomes" id="UP000182652"/>
    </source>
</evidence>
<sequence length="85" mass="9672">MTDHLEAAVDNVAEYYGCDMDEARTAINRAIPHLAKHFAQDPTVRRAIIQELANEAEEVYEEACDDAWGAYSWLTEKLKEAEKND</sequence>
<dbReference type="STRING" id="156980.SAMN04489745_0034"/>
<organism evidence="1 3">
    <name type="scientific">Arthrobacter woluwensis</name>
    <dbReference type="NCBI Taxonomy" id="156980"/>
    <lineage>
        <taxon>Bacteria</taxon>
        <taxon>Bacillati</taxon>
        <taxon>Actinomycetota</taxon>
        <taxon>Actinomycetes</taxon>
        <taxon>Micrococcales</taxon>
        <taxon>Micrococcaceae</taxon>
        <taxon>Arthrobacter</taxon>
    </lineage>
</organism>
<dbReference type="AlphaFoldDB" id="A0A1H4I4I3"/>